<name>A0A2D6YLX8_9DELT</name>
<organism evidence="2 3">
    <name type="scientific">SAR324 cluster bacterium</name>
    <dbReference type="NCBI Taxonomy" id="2024889"/>
    <lineage>
        <taxon>Bacteria</taxon>
        <taxon>Deltaproteobacteria</taxon>
        <taxon>SAR324 cluster</taxon>
    </lineage>
</organism>
<dbReference type="PANTHER" id="PTHR38015">
    <property type="entry name" value="BLR6086 PROTEIN"/>
    <property type="match status" value="1"/>
</dbReference>
<dbReference type="SUPFAM" id="SSF51735">
    <property type="entry name" value="NAD(P)-binding Rossmann-fold domains"/>
    <property type="match status" value="1"/>
</dbReference>
<accession>A0A2D6YLX8</accession>
<dbReference type="InterPro" id="IPR051729">
    <property type="entry name" value="Opine/Lysopine_DH"/>
</dbReference>
<dbReference type="AlphaFoldDB" id="A0A2D6YLX8"/>
<gene>
    <name evidence="2" type="ORF">CMN54_12320</name>
</gene>
<proteinExistence type="predicted"/>
<dbReference type="InterPro" id="IPR036291">
    <property type="entry name" value="NAD(P)-bd_dom_sf"/>
</dbReference>
<reference evidence="3" key="1">
    <citation type="submission" date="2017-09" db="EMBL/GenBank/DDBJ databases">
        <title>The Reconstruction of 2,631 Draft Metagenome-Assembled Genomes from the Global Oceans.</title>
        <authorList>
            <person name="Tully B.J."/>
            <person name="Graham E.D."/>
            <person name="Heidelberg J.F."/>
        </authorList>
    </citation>
    <scope>NUCLEOTIDE SEQUENCE [LARGE SCALE GENOMIC DNA]</scope>
</reference>
<feature type="domain" description="Opine dehydrogenase" evidence="1">
    <location>
        <begin position="183"/>
        <end position="325"/>
    </location>
</feature>
<dbReference type="Pfam" id="PF02317">
    <property type="entry name" value="Octopine_DH"/>
    <property type="match status" value="1"/>
</dbReference>
<dbReference type="InterPro" id="IPR003421">
    <property type="entry name" value="Opine_DH"/>
</dbReference>
<dbReference type="InterPro" id="IPR008927">
    <property type="entry name" value="6-PGluconate_DH-like_C_sf"/>
</dbReference>
<dbReference type="EMBL" id="NZEX01000143">
    <property type="protein sequence ID" value="MAH64203.1"/>
    <property type="molecule type" value="Genomic_DNA"/>
</dbReference>
<evidence type="ECO:0000313" key="3">
    <source>
        <dbReference type="Proteomes" id="UP000226525"/>
    </source>
</evidence>
<dbReference type="InterPro" id="IPR013328">
    <property type="entry name" value="6PGD_dom2"/>
</dbReference>
<dbReference type="Gene3D" id="3.40.50.720">
    <property type="entry name" value="NAD(P)-binding Rossmann-like Domain"/>
    <property type="match status" value="1"/>
</dbReference>
<dbReference type="GO" id="GO:0016491">
    <property type="term" value="F:oxidoreductase activity"/>
    <property type="evidence" value="ECO:0007669"/>
    <property type="project" value="InterPro"/>
</dbReference>
<dbReference type="Proteomes" id="UP000226525">
    <property type="component" value="Unassembled WGS sequence"/>
</dbReference>
<comment type="caution">
    <text evidence="2">The sequence shown here is derived from an EMBL/GenBank/DDBJ whole genome shotgun (WGS) entry which is preliminary data.</text>
</comment>
<dbReference type="PANTHER" id="PTHR38015:SF1">
    <property type="entry name" value="OPINE DEHYDROGENASE DOMAIN-CONTAINING PROTEIN"/>
    <property type="match status" value="1"/>
</dbReference>
<evidence type="ECO:0000259" key="1">
    <source>
        <dbReference type="Pfam" id="PF02317"/>
    </source>
</evidence>
<dbReference type="Gene3D" id="1.10.1040.10">
    <property type="entry name" value="N-(1-d-carboxylethyl)-l-norvaline Dehydrogenase, domain 2"/>
    <property type="match status" value="1"/>
</dbReference>
<sequence>MNTRWRVGIAGAGSIALGTAAILAQHGHNPMLWSPSGKGTEGLESGVSSTGAIELFFEPCIANSAKELVAENQILMLALPAWGHKEVMDVLAPHISQGQQVIVSSHASMGALYLMQLLKARGVSIPITAWGTTAVTGRREEGPVVRVNTVRSRIDLCTIPEDMSKSAMSACQQLFDDRFEPRAGLLAISLSNLNPQNHLGIALGNITRMERGEVWSQGQNVTPKIGRLLEMLDLERLAIAETLGLKVKTIFEHFHLSFHIPVAPISEMNQQMHAQGNGGTGPTTEDSRYVTEDVPYGLQLTSLLGRLVGRPAKLHEAGIEIFSAMYNRDFAKENKLLAVLELEKYALQDLQKASLTGILDKRVR</sequence>
<dbReference type="SUPFAM" id="SSF48179">
    <property type="entry name" value="6-phosphogluconate dehydrogenase C-terminal domain-like"/>
    <property type="match status" value="1"/>
</dbReference>
<evidence type="ECO:0000313" key="2">
    <source>
        <dbReference type="EMBL" id="MAH64203.1"/>
    </source>
</evidence>
<protein>
    <submittedName>
        <fullName evidence="2">NAD/NADP octopine/nopaline dehydrogenase</fullName>
    </submittedName>
</protein>